<name>A0A4S2FE32_9BACT</name>
<feature type="transmembrane region" description="Helical" evidence="1">
    <location>
        <begin position="174"/>
        <end position="199"/>
    </location>
</feature>
<evidence type="ECO:0000313" key="2">
    <source>
        <dbReference type="EMBL" id="TGY67586.1"/>
    </source>
</evidence>
<evidence type="ECO:0000256" key="1">
    <source>
        <dbReference type="SAM" id="Phobius"/>
    </source>
</evidence>
<dbReference type="InterPro" id="IPR049458">
    <property type="entry name" value="EpsG-like"/>
</dbReference>
<feature type="transmembrane region" description="Helical" evidence="1">
    <location>
        <begin position="290"/>
        <end position="311"/>
    </location>
</feature>
<evidence type="ECO:0000313" key="3">
    <source>
        <dbReference type="Proteomes" id="UP000310760"/>
    </source>
</evidence>
<keyword evidence="1" id="KW-0812">Transmembrane</keyword>
<keyword evidence="1" id="KW-1133">Transmembrane helix</keyword>
<dbReference type="Pfam" id="PF14897">
    <property type="entry name" value="EpsG"/>
    <property type="match status" value="1"/>
</dbReference>
<feature type="transmembrane region" description="Helical" evidence="1">
    <location>
        <begin position="211"/>
        <end position="240"/>
    </location>
</feature>
<proteinExistence type="predicted"/>
<dbReference type="EMBL" id="SRYJ01000059">
    <property type="protein sequence ID" value="TGY67586.1"/>
    <property type="molecule type" value="Genomic_DNA"/>
</dbReference>
<feature type="transmembrane region" description="Helical" evidence="1">
    <location>
        <begin position="341"/>
        <end position="359"/>
    </location>
</feature>
<feature type="transmembrane region" description="Helical" evidence="1">
    <location>
        <begin position="103"/>
        <end position="119"/>
    </location>
</feature>
<gene>
    <name evidence="2" type="ORF">E5339_19615</name>
</gene>
<feature type="transmembrane region" description="Helical" evidence="1">
    <location>
        <begin position="25"/>
        <end position="44"/>
    </location>
</feature>
<accession>A0A4S2FE32</accession>
<sequence>MIYIIIFLLTTFSTYIAQRTVSQKAAFYFFSVWAVLLPALLAGFRDSGVGTDTLIYVDHVWAKILSVSDWDDFVNAYNNKDFKDIEFLYLLLNWMVSQVSTDVHSIYFASNLVVMLFIYRAAYDNRKKCDMWLVMLLFLLLYYNASLNLVRQSIALSMSVYAYKYIEQEKWIKVVVWGYLILLAHNTGVFFVFLLLIYLIFRMRNRLVKRYLSVCFAIMVPLSLCMLDYVLLLSVSWGILPMKFLSYLGELNTTTFIKSVFIIYVLFLLYVLGAMRYLKNKKRRDGELEMYAYFKFVGILLFLGSLASHWAFRLSYYINYPFDCLFLPRVVKLVQRRCYSMYKISLVAILLLAFVLWYWTIVINNGNETIPYKSKILGI</sequence>
<feature type="transmembrane region" description="Helical" evidence="1">
    <location>
        <begin position="260"/>
        <end position="278"/>
    </location>
</feature>
<dbReference type="RefSeq" id="WP_135952622.1">
    <property type="nucleotide sequence ID" value="NZ_CAONFL010000050.1"/>
</dbReference>
<protein>
    <submittedName>
        <fullName evidence="2">EpsG family protein</fullName>
    </submittedName>
</protein>
<reference evidence="2 3" key="1">
    <citation type="submission" date="2019-04" db="EMBL/GenBank/DDBJ databases">
        <title>Microbes associate with the intestines of laboratory mice.</title>
        <authorList>
            <person name="Navarre W."/>
            <person name="Wong E."/>
            <person name="Huang K."/>
            <person name="Tropini C."/>
            <person name="Ng K."/>
            <person name="Yu B."/>
        </authorList>
    </citation>
    <scope>NUCLEOTIDE SEQUENCE [LARGE SCALE GENOMIC DNA]</scope>
    <source>
        <strain evidence="2 3">NM22_B1</strain>
    </source>
</reference>
<dbReference type="Proteomes" id="UP000310760">
    <property type="component" value="Unassembled WGS sequence"/>
</dbReference>
<keyword evidence="1" id="KW-0472">Membrane</keyword>
<organism evidence="2 3">
    <name type="scientific">Phocaeicola sartorii</name>
    <dbReference type="NCBI Taxonomy" id="671267"/>
    <lineage>
        <taxon>Bacteria</taxon>
        <taxon>Pseudomonadati</taxon>
        <taxon>Bacteroidota</taxon>
        <taxon>Bacteroidia</taxon>
        <taxon>Bacteroidales</taxon>
        <taxon>Bacteroidaceae</taxon>
        <taxon>Phocaeicola</taxon>
    </lineage>
</organism>
<feature type="transmembrane region" description="Helical" evidence="1">
    <location>
        <begin position="131"/>
        <end position="154"/>
    </location>
</feature>
<dbReference type="AlphaFoldDB" id="A0A4S2FE32"/>
<comment type="caution">
    <text evidence="2">The sequence shown here is derived from an EMBL/GenBank/DDBJ whole genome shotgun (WGS) entry which is preliminary data.</text>
</comment>